<gene>
    <name evidence="2" type="primary">LOC114828038</name>
</gene>
<evidence type="ECO:0000313" key="2">
    <source>
        <dbReference type="RefSeq" id="XP_028966454.1"/>
    </source>
</evidence>
<protein>
    <submittedName>
        <fullName evidence="2">Uncharacterized protein LOC114828038</fullName>
    </submittedName>
</protein>
<name>A0AAJ7SD72_9ACAR</name>
<reference evidence="2" key="1">
    <citation type="submission" date="2025-08" db="UniProtKB">
        <authorList>
            <consortium name="RefSeq"/>
        </authorList>
    </citation>
    <scope>IDENTIFICATION</scope>
</reference>
<evidence type="ECO:0000313" key="1">
    <source>
        <dbReference type="Proteomes" id="UP000694867"/>
    </source>
</evidence>
<proteinExistence type="predicted"/>
<dbReference type="Proteomes" id="UP000694867">
    <property type="component" value="Unplaced"/>
</dbReference>
<keyword evidence="1" id="KW-1185">Reference proteome</keyword>
<dbReference type="AlphaFoldDB" id="A0AAJ7SD72"/>
<dbReference type="GeneID" id="114828038"/>
<organism evidence="1 2">
    <name type="scientific">Galendromus occidentalis</name>
    <name type="common">western predatory mite</name>
    <dbReference type="NCBI Taxonomy" id="34638"/>
    <lineage>
        <taxon>Eukaryota</taxon>
        <taxon>Metazoa</taxon>
        <taxon>Ecdysozoa</taxon>
        <taxon>Arthropoda</taxon>
        <taxon>Chelicerata</taxon>
        <taxon>Arachnida</taxon>
        <taxon>Acari</taxon>
        <taxon>Parasitiformes</taxon>
        <taxon>Mesostigmata</taxon>
        <taxon>Gamasina</taxon>
        <taxon>Phytoseioidea</taxon>
        <taxon>Phytoseiidae</taxon>
        <taxon>Typhlodrominae</taxon>
        <taxon>Galendromus</taxon>
    </lineage>
</organism>
<sequence length="84" mass="9337">MGTPIRRVAPPSVIYEFVKKHFDWSVTEYSDVTSLFALVTLCRSHRLAFPAQTFSFWAACEALVPVLGDVMSSQVFNASINALP</sequence>
<accession>A0AAJ7SD72</accession>
<dbReference type="RefSeq" id="XP_028966454.1">
    <property type="nucleotide sequence ID" value="XM_029110621.1"/>
</dbReference>
<dbReference type="KEGG" id="goe:114828038"/>